<dbReference type="AlphaFoldDB" id="A0AAN8URM2"/>
<dbReference type="PROSITE" id="PS51294">
    <property type="entry name" value="HTH_MYB"/>
    <property type="match status" value="1"/>
</dbReference>
<sequence>MESPSDDVYNGLEELISLDDELPDKPVNDDQVDQTQEINNDEELYNGENNGGLLTTPDGLLLGFRSNMEFGLSFDHNHVFATIPQTDQVDQIQKEPWTMEEEQILLEAQKEMKNKWVMIAKKFPGRTASNIKNRWNSMLRRKGHSRTQVPDELKNGRALLA</sequence>
<evidence type="ECO:0000259" key="4">
    <source>
        <dbReference type="PROSITE" id="PS51294"/>
    </source>
</evidence>
<name>A0AAN8URM2_9MAGN</name>
<dbReference type="SMART" id="SM00717">
    <property type="entry name" value="SANT"/>
    <property type="match status" value="1"/>
</dbReference>
<dbReference type="PROSITE" id="PS50090">
    <property type="entry name" value="MYB_LIKE"/>
    <property type="match status" value="1"/>
</dbReference>
<evidence type="ECO:0000256" key="1">
    <source>
        <dbReference type="ARBA" id="ARBA00004123"/>
    </source>
</evidence>
<dbReference type="InterPro" id="IPR017930">
    <property type="entry name" value="Myb_dom"/>
</dbReference>
<dbReference type="InterPro" id="IPR001005">
    <property type="entry name" value="SANT/Myb"/>
</dbReference>
<dbReference type="Pfam" id="PF00249">
    <property type="entry name" value="Myb_DNA-binding"/>
    <property type="match status" value="1"/>
</dbReference>
<dbReference type="InterPro" id="IPR009057">
    <property type="entry name" value="Homeodomain-like_sf"/>
</dbReference>
<dbReference type="Proteomes" id="UP001370490">
    <property type="component" value="Unassembled WGS sequence"/>
</dbReference>
<dbReference type="GO" id="GO:0005634">
    <property type="term" value="C:nucleus"/>
    <property type="evidence" value="ECO:0007669"/>
    <property type="project" value="UniProtKB-SubCell"/>
</dbReference>
<dbReference type="CDD" id="cd00167">
    <property type="entry name" value="SANT"/>
    <property type="match status" value="1"/>
</dbReference>
<comment type="subcellular location">
    <subcellularLocation>
        <location evidence="1">Nucleus</location>
    </subcellularLocation>
</comment>
<evidence type="ECO:0000259" key="3">
    <source>
        <dbReference type="PROSITE" id="PS50090"/>
    </source>
</evidence>
<reference evidence="5 6" key="1">
    <citation type="submission" date="2023-12" db="EMBL/GenBank/DDBJ databases">
        <title>A high-quality genome assembly for Dillenia turbinata (Dilleniales).</title>
        <authorList>
            <person name="Chanderbali A."/>
        </authorList>
    </citation>
    <scope>NUCLEOTIDE SEQUENCE [LARGE SCALE GENOMIC DNA]</scope>
    <source>
        <strain evidence="5">LSX21</strain>
        <tissue evidence="5">Leaf</tissue>
    </source>
</reference>
<feature type="domain" description="Myb-like" evidence="3">
    <location>
        <begin position="89"/>
        <end position="139"/>
    </location>
</feature>
<evidence type="ECO:0000313" key="5">
    <source>
        <dbReference type="EMBL" id="KAK6920695.1"/>
    </source>
</evidence>
<feature type="domain" description="HTH myb-type" evidence="4">
    <location>
        <begin position="92"/>
        <end position="143"/>
    </location>
</feature>
<keyword evidence="6" id="KW-1185">Reference proteome</keyword>
<dbReference type="EMBL" id="JBAMMX010000020">
    <property type="protein sequence ID" value="KAK6920695.1"/>
    <property type="molecule type" value="Genomic_DNA"/>
</dbReference>
<gene>
    <name evidence="5" type="ORF">RJ641_014373</name>
</gene>
<proteinExistence type="predicted"/>
<dbReference type="SUPFAM" id="SSF46689">
    <property type="entry name" value="Homeodomain-like"/>
    <property type="match status" value="1"/>
</dbReference>
<evidence type="ECO:0000256" key="2">
    <source>
        <dbReference type="ARBA" id="ARBA00023242"/>
    </source>
</evidence>
<dbReference type="Gene3D" id="1.10.10.60">
    <property type="entry name" value="Homeodomain-like"/>
    <property type="match status" value="1"/>
</dbReference>
<accession>A0AAN8URM2</accession>
<dbReference type="GO" id="GO:0000978">
    <property type="term" value="F:RNA polymerase II cis-regulatory region sequence-specific DNA binding"/>
    <property type="evidence" value="ECO:0007669"/>
    <property type="project" value="TreeGrafter"/>
</dbReference>
<organism evidence="5 6">
    <name type="scientific">Dillenia turbinata</name>
    <dbReference type="NCBI Taxonomy" id="194707"/>
    <lineage>
        <taxon>Eukaryota</taxon>
        <taxon>Viridiplantae</taxon>
        <taxon>Streptophyta</taxon>
        <taxon>Embryophyta</taxon>
        <taxon>Tracheophyta</taxon>
        <taxon>Spermatophyta</taxon>
        <taxon>Magnoliopsida</taxon>
        <taxon>eudicotyledons</taxon>
        <taxon>Gunneridae</taxon>
        <taxon>Pentapetalae</taxon>
        <taxon>Dilleniales</taxon>
        <taxon>Dilleniaceae</taxon>
        <taxon>Dillenia</taxon>
    </lineage>
</organism>
<keyword evidence="2" id="KW-0539">Nucleus</keyword>
<dbReference type="InterPro" id="IPR050560">
    <property type="entry name" value="MYB_TF"/>
</dbReference>
<dbReference type="PANTHER" id="PTHR45614">
    <property type="entry name" value="MYB PROTEIN-RELATED"/>
    <property type="match status" value="1"/>
</dbReference>
<evidence type="ECO:0000313" key="6">
    <source>
        <dbReference type="Proteomes" id="UP001370490"/>
    </source>
</evidence>
<dbReference type="GO" id="GO:0000981">
    <property type="term" value="F:DNA-binding transcription factor activity, RNA polymerase II-specific"/>
    <property type="evidence" value="ECO:0007669"/>
    <property type="project" value="TreeGrafter"/>
</dbReference>
<comment type="caution">
    <text evidence="5">The sequence shown here is derived from an EMBL/GenBank/DDBJ whole genome shotgun (WGS) entry which is preliminary data.</text>
</comment>
<protein>
    <submittedName>
        <fullName evidence="5">SANT/Myb domain</fullName>
    </submittedName>
</protein>